<reference evidence="2" key="1">
    <citation type="journal article" date="2019" name="BMC Genomics">
        <title>A new reference genome for Sorghum bicolor reveals high levels of sequence similarity between sweet and grain genotypes: implications for the genetics of sugar metabolism.</title>
        <authorList>
            <person name="Cooper E.A."/>
            <person name="Brenton Z.W."/>
            <person name="Flinn B.S."/>
            <person name="Jenkins J."/>
            <person name="Shu S."/>
            <person name="Flowers D."/>
            <person name="Luo F."/>
            <person name="Wang Y."/>
            <person name="Xia P."/>
            <person name="Barry K."/>
            <person name="Daum C."/>
            <person name="Lipzen A."/>
            <person name="Yoshinaga Y."/>
            <person name="Schmutz J."/>
            <person name="Saski C."/>
            <person name="Vermerris W."/>
            <person name="Kresovich S."/>
        </authorList>
    </citation>
    <scope>NUCLEOTIDE SEQUENCE</scope>
</reference>
<gene>
    <name evidence="2" type="ORF">BDA96_10G292900</name>
</gene>
<sequence length="127" mass="13516">MPCHSIAAWKQETAPKVEVIYTILPSVYSPLPQSLWIPPPTPLPVPVPVSVPLPLPHSSVRSQDDAHPRPHVPVLSLLQRRLGFGGCREGATRANASARSQEKELSAASPSPGPFPSPPASSSLQPL</sequence>
<dbReference type="AlphaFoldDB" id="A0A921U2G8"/>
<comment type="caution">
    <text evidence="2">The sequence shown here is derived from an EMBL/GenBank/DDBJ whole genome shotgun (WGS) entry which is preliminary data.</text>
</comment>
<organism evidence="2 3">
    <name type="scientific">Sorghum bicolor</name>
    <name type="common">Sorghum</name>
    <name type="synonym">Sorghum vulgare</name>
    <dbReference type="NCBI Taxonomy" id="4558"/>
    <lineage>
        <taxon>Eukaryota</taxon>
        <taxon>Viridiplantae</taxon>
        <taxon>Streptophyta</taxon>
        <taxon>Embryophyta</taxon>
        <taxon>Tracheophyta</taxon>
        <taxon>Spermatophyta</taxon>
        <taxon>Magnoliopsida</taxon>
        <taxon>Liliopsida</taxon>
        <taxon>Poales</taxon>
        <taxon>Poaceae</taxon>
        <taxon>PACMAD clade</taxon>
        <taxon>Panicoideae</taxon>
        <taxon>Andropogonodae</taxon>
        <taxon>Andropogoneae</taxon>
        <taxon>Sorghinae</taxon>
        <taxon>Sorghum</taxon>
    </lineage>
</organism>
<proteinExistence type="predicted"/>
<evidence type="ECO:0000313" key="3">
    <source>
        <dbReference type="Proteomes" id="UP000807115"/>
    </source>
</evidence>
<name>A0A921U2G8_SORBI</name>
<protein>
    <submittedName>
        <fullName evidence="2">Uncharacterized protein</fullName>
    </submittedName>
</protein>
<dbReference type="Proteomes" id="UP000807115">
    <property type="component" value="Chromosome 10"/>
</dbReference>
<evidence type="ECO:0000313" key="2">
    <source>
        <dbReference type="EMBL" id="KAG0515605.1"/>
    </source>
</evidence>
<reference evidence="2" key="2">
    <citation type="submission" date="2020-10" db="EMBL/GenBank/DDBJ databases">
        <authorList>
            <person name="Cooper E.A."/>
            <person name="Brenton Z.W."/>
            <person name="Flinn B.S."/>
            <person name="Jenkins J."/>
            <person name="Shu S."/>
            <person name="Flowers D."/>
            <person name="Luo F."/>
            <person name="Wang Y."/>
            <person name="Xia P."/>
            <person name="Barry K."/>
            <person name="Daum C."/>
            <person name="Lipzen A."/>
            <person name="Yoshinaga Y."/>
            <person name="Schmutz J."/>
            <person name="Saski C."/>
            <person name="Vermerris W."/>
            <person name="Kresovich S."/>
        </authorList>
    </citation>
    <scope>NUCLEOTIDE SEQUENCE</scope>
</reference>
<evidence type="ECO:0000256" key="1">
    <source>
        <dbReference type="SAM" id="MobiDB-lite"/>
    </source>
</evidence>
<feature type="region of interest" description="Disordered" evidence="1">
    <location>
        <begin position="88"/>
        <end position="127"/>
    </location>
</feature>
<accession>A0A921U2G8</accession>
<dbReference type="EMBL" id="CM027689">
    <property type="protein sequence ID" value="KAG0515605.1"/>
    <property type="molecule type" value="Genomic_DNA"/>
</dbReference>